<keyword evidence="3" id="KW-0028">Amino-acid biosynthesis</keyword>
<dbReference type="PANTHER" id="PTHR10314">
    <property type="entry name" value="CYSTATHIONINE BETA-SYNTHASE"/>
    <property type="match status" value="1"/>
</dbReference>
<evidence type="ECO:0000256" key="6">
    <source>
        <dbReference type="ARBA" id="ARBA00023192"/>
    </source>
</evidence>
<dbReference type="InterPro" id="IPR050214">
    <property type="entry name" value="Cys_Synth/Cystath_Beta-Synth"/>
</dbReference>
<evidence type="ECO:0000256" key="1">
    <source>
        <dbReference type="ARBA" id="ARBA00001933"/>
    </source>
</evidence>
<dbReference type="EMBL" id="BARS01009491">
    <property type="protein sequence ID" value="GAF75423.1"/>
    <property type="molecule type" value="Genomic_DNA"/>
</dbReference>
<comment type="similarity">
    <text evidence="2">Belongs to the cysteine synthase/cystathionine beta-synthase family.</text>
</comment>
<protein>
    <recommendedName>
        <fullName evidence="7">Tryptophan synthase beta chain-like PALP domain-containing protein</fullName>
    </recommendedName>
</protein>
<dbReference type="Gene3D" id="3.40.50.1100">
    <property type="match status" value="2"/>
</dbReference>
<dbReference type="InterPro" id="IPR005859">
    <property type="entry name" value="CysK"/>
</dbReference>
<gene>
    <name evidence="8" type="ORF">S01H1_17841</name>
</gene>
<reference evidence="8" key="1">
    <citation type="journal article" date="2014" name="Front. Microbiol.">
        <title>High frequency of phylogenetically diverse reductive dehalogenase-homologous genes in deep subseafloor sedimentary metagenomes.</title>
        <authorList>
            <person name="Kawai M."/>
            <person name="Futagami T."/>
            <person name="Toyoda A."/>
            <person name="Takaki Y."/>
            <person name="Nishi S."/>
            <person name="Hori S."/>
            <person name="Arai W."/>
            <person name="Tsubouchi T."/>
            <person name="Morono Y."/>
            <person name="Uchiyama I."/>
            <person name="Ito T."/>
            <person name="Fujiyama A."/>
            <person name="Inagaki F."/>
            <person name="Takami H."/>
        </authorList>
    </citation>
    <scope>NUCLEOTIDE SEQUENCE</scope>
    <source>
        <strain evidence="8">Expedition CK06-06</strain>
    </source>
</reference>
<keyword evidence="5" id="KW-0663">Pyridoxal phosphate</keyword>
<evidence type="ECO:0000256" key="4">
    <source>
        <dbReference type="ARBA" id="ARBA00022679"/>
    </source>
</evidence>
<dbReference type="InterPro" id="IPR005856">
    <property type="entry name" value="Cys_synth"/>
</dbReference>
<feature type="domain" description="Tryptophan synthase beta chain-like PALP" evidence="7">
    <location>
        <begin position="9"/>
        <end position="251"/>
    </location>
</feature>
<dbReference type="FunFam" id="3.40.50.1100:FF:000006">
    <property type="entry name" value="Cysteine synthase"/>
    <property type="match status" value="1"/>
</dbReference>
<evidence type="ECO:0000256" key="5">
    <source>
        <dbReference type="ARBA" id="ARBA00022898"/>
    </source>
</evidence>
<dbReference type="InterPro" id="IPR036052">
    <property type="entry name" value="TrpB-like_PALP_sf"/>
</dbReference>
<keyword evidence="4" id="KW-0808">Transferase</keyword>
<comment type="cofactor">
    <cofactor evidence="1">
        <name>pyridoxal 5'-phosphate</name>
        <dbReference type="ChEBI" id="CHEBI:597326"/>
    </cofactor>
</comment>
<evidence type="ECO:0000256" key="3">
    <source>
        <dbReference type="ARBA" id="ARBA00022605"/>
    </source>
</evidence>
<proteinExistence type="inferred from homology"/>
<dbReference type="AlphaFoldDB" id="X0S2X2"/>
<name>X0S2X2_9ZZZZ</name>
<organism evidence="8">
    <name type="scientific">marine sediment metagenome</name>
    <dbReference type="NCBI Taxonomy" id="412755"/>
    <lineage>
        <taxon>unclassified sequences</taxon>
        <taxon>metagenomes</taxon>
        <taxon>ecological metagenomes</taxon>
    </lineage>
</organism>
<comment type="caution">
    <text evidence="8">The sequence shown here is derived from an EMBL/GenBank/DDBJ whole genome shotgun (WGS) entry which is preliminary data.</text>
</comment>
<dbReference type="Pfam" id="PF00291">
    <property type="entry name" value="PALP"/>
    <property type="match status" value="1"/>
</dbReference>
<dbReference type="GO" id="GO:0004124">
    <property type="term" value="F:cysteine synthase activity"/>
    <property type="evidence" value="ECO:0007669"/>
    <property type="project" value="InterPro"/>
</dbReference>
<dbReference type="InterPro" id="IPR001926">
    <property type="entry name" value="TrpB-like_PALP"/>
</dbReference>
<dbReference type="CDD" id="cd01561">
    <property type="entry name" value="CBS_like"/>
    <property type="match status" value="1"/>
</dbReference>
<dbReference type="NCBIfam" id="TIGR01136">
    <property type="entry name" value="cysKM"/>
    <property type="match status" value="1"/>
</dbReference>
<dbReference type="SUPFAM" id="SSF53686">
    <property type="entry name" value="Tryptophan synthase beta subunit-like PLP-dependent enzymes"/>
    <property type="match status" value="1"/>
</dbReference>
<dbReference type="GO" id="GO:0006535">
    <property type="term" value="P:cysteine biosynthetic process from serine"/>
    <property type="evidence" value="ECO:0007669"/>
    <property type="project" value="InterPro"/>
</dbReference>
<evidence type="ECO:0000313" key="8">
    <source>
        <dbReference type="EMBL" id="GAF75423.1"/>
    </source>
</evidence>
<dbReference type="NCBIfam" id="TIGR01139">
    <property type="entry name" value="cysK"/>
    <property type="match status" value="1"/>
</dbReference>
<sequence length="253" mass="27115">MGMIFRDMTQTIGNTPLVRLNRIVEGANAELVAKMESFNPLSSVKDRIGASMIEAAEERGLINQDTLIIEPTSGNTGISLAFVCAAKGYKLVLTMPDTMSMERRHLLRILGAEQVLTPGAEGMPGAVKKAEELVGETPNAFMPQQFQNPANPQIHRETTAEEIWRDTDGKVDILVAGVGTGGTITGVAEVIKQRKPEFKVIAVEPTESPVLSGGKPGPHRIQGIGAGFVPDVLRMELVDEVVQVSSEDAGKMA</sequence>
<keyword evidence="6" id="KW-0198">Cysteine biosynthesis</keyword>
<accession>X0S2X2</accession>
<evidence type="ECO:0000256" key="2">
    <source>
        <dbReference type="ARBA" id="ARBA00007103"/>
    </source>
</evidence>
<feature type="non-terminal residue" evidence="8">
    <location>
        <position position="253"/>
    </location>
</feature>
<evidence type="ECO:0000259" key="7">
    <source>
        <dbReference type="Pfam" id="PF00291"/>
    </source>
</evidence>